<comment type="caution">
    <text evidence="1">The sequence shown here is derived from an EMBL/GenBank/DDBJ whole genome shotgun (WGS) entry which is preliminary data.</text>
</comment>
<reference evidence="1" key="1">
    <citation type="journal article" date="2021" name="ISME J.">
        <title>Genomic evolution of the class Acidithiobacillia: deep-branching Proteobacteria living in extreme acidic conditions.</title>
        <authorList>
            <person name="Moya-Beltran A."/>
            <person name="Beard S."/>
            <person name="Rojas-Villalobos C."/>
            <person name="Issotta F."/>
            <person name="Gallardo Y."/>
            <person name="Ulloa R."/>
            <person name="Giaveno A."/>
            <person name="Degli Esposti M."/>
            <person name="Johnson D.B."/>
            <person name="Quatrini R."/>
        </authorList>
    </citation>
    <scope>NUCLEOTIDE SEQUENCE</scope>
    <source>
        <strain evidence="1">VAN18-1</strain>
    </source>
</reference>
<dbReference type="Proteomes" id="UP001197378">
    <property type="component" value="Unassembled WGS sequence"/>
</dbReference>
<organism evidence="1 2">
    <name type="scientific">Igneacidithiobacillus copahuensis</name>
    <dbReference type="NCBI Taxonomy" id="2724909"/>
    <lineage>
        <taxon>Bacteria</taxon>
        <taxon>Pseudomonadati</taxon>
        <taxon>Pseudomonadota</taxon>
        <taxon>Acidithiobacillia</taxon>
        <taxon>Acidithiobacillales</taxon>
        <taxon>Acidithiobacillaceae</taxon>
        <taxon>Igneacidithiobacillus</taxon>
    </lineage>
</organism>
<evidence type="ECO:0000313" key="2">
    <source>
        <dbReference type="Proteomes" id="UP001197378"/>
    </source>
</evidence>
<accession>A0AAE3CK31</accession>
<protein>
    <submittedName>
        <fullName evidence="1">Uncharacterized protein</fullName>
    </submittedName>
</protein>
<sequence>MLKEDMDILAGRAMARLFSVMVQVAQETVPVGTTDTFRERVHDLVVDLPIFLDSAQGDPESPVRNEQATYDRDAVALVVKRGVSDLSRAFDGSGENARDAMRTWWREYGDRDHTVAWLIQQAASFLVADATMTGAERC</sequence>
<dbReference type="RefSeq" id="WP_215885642.1">
    <property type="nucleotide sequence ID" value="NZ_JAAXYO010000149.1"/>
</dbReference>
<name>A0AAE3CK31_9PROT</name>
<evidence type="ECO:0000313" key="1">
    <source>
        <dbReference type="EMBL" id="MBU2788452.1"/>
    </source>
</evidence>
<dbReference type="AlphaFoldDB" id="A0AAE3CK31"/>
<dbReference type="EMBL" id="JAAXYO010000149">
    <property type="protein sequence ID" value="MBU2788452.1"/>
    <property type="molecule type" value="Genomic_DNA"/>
</dbReference>
<proteinExistence type="predicted"/>
<gene>
    <name evidence="1" type="ORF">HFQ13_09630</name>
</gene>
<keyword evidence="2" id="KW-1185">Reference proteome</keyword>